<keyword evidence="7 11" id="KW-0067">ATP-binding</keyword>
<dbReference type="InterPro" id="IPR019741">
    <property type="entry name" value="Galactokinase_CS"/>
</dbReference>
<dbReference type="HAMAP" id="MF_00246">
    <property type="entry name" value="Galactokinase"/>
    <property type="match status" value="1"/>
</dbReference>
<dbReference type="InterPro" id="IPR006206">
    <property type="entry name" value="Mevalonate/galactokinase"/>
</dbReference>
<dbReference type="InterPro" id="IPR000705">
    <property type="entry name" value="Galactokinase"/>
</dbReference>
<dbReference type="InterPro" id="IPR006203">
    <property type="entry name" value="GHMP_knse_ATP-bd_CS"/>
</dbReference>
<dbReference type="FunFam" id="3.30.70.890:FF:000001">
    <property type="entry name" value="Galactokinase"/>
    <property type="match status" value="1"/>
</dbReference>
<dbReference type="SUPFAM" id="SSF54211">
    <property type="entry name" value="Ribosomal protein S5 domain 2-like"/>
    <property type="match status" value="1"/>
</dbReference>
<comment type="function">
    <text evidence="11">Catalyzes the transfer of the gamma-phosphate of ATP to D-galactose to form alpha-D-galactose-1-phosphate (Gal-1-P).</text>
</comment>
<dbReference type="PRINTS" id="PR00473">
    <property type="entry name" value="GALCTOKINASE"/>
</dbReference>
<evidence type="ECO:0000256" key="8">
    <source>
        <dbReference type="ARBA" id="ARBA00022842"/>
    </source>
</evidence>
<dbReference type="EMBL" id="FWXI01000009">
    <property type="protein sequence ID" value="SMC78735.1"/>
    <property type="molecule type" value="Genomic_DNA"/>
</dbReference>
<keyword evidence="3 11" id="KW-0808">Transferase</keyword>
<evidence type="ECO:0000313" key="16">
    <source>
        <dbReference type="EMBL" id="SMC78735.1"/>
    </source>
</evidence>
<feature type="domain" description="Galactokinase N-terminal" evidence="15">
    <location>
        <begin position="10"/>
        <end position="59"/>
    </location>
</feature>
<dbReference type="SUPFAM" id="SSF55060">
    <property type="entry name" value="GHMP Kinase, C-terminal domain"/>
    <property type="match status" value="1"/>
</dbReference>
<dbReference type="PANTHER" id="PTHR10457:SF7">
    <property type="entry name" value="GALACTOKINASE-RELATED"/>
    <property type="match status" value="1"/>
</dbReference>
<dbReference type="InterPro" id="IPR014721">
    <property type="entry name" value="Ribsml_uS5_D2-typ_fold_subgr"/>
</dbReference>
<dbReference type="GO" id="GO:0004335">
    <property type="term" value="F:galactokinase activity"/>
    <property type="evidence" value="ECO:0007669"/>
    <property type="project" value="UniProtKB-UniRule"/>
</dbReference>
<proteinExistence type="inferred from homology"/>
<comment type="pathway">
    <text evidence="11">Carbohydrate metabolism; galactose metabolism.</text>
</comment>
<dbReference type="UniPathway" id="UPA00214"/>
<evidence type="ECO:0000256" key="10">
    <source>
        <dbReference type="ARBA" id="ARBA00023277"/>
    </source>
</evidence>
<dbReference type="STRING" id="112901.SAMN04488500_10938"/>
<gene>
    <name evidence="11" type="primary">galK</name>
    <name evidence="16" type="ORF">SAMN04488500_10938</name>
</gene>
<keyword evidence="17" id="KW-1185">Reference proteome</keyword>
<dbReference type="GO" id="GO:0006012">
    <property type="term" value="P:galactose metabolic process"/>
    <property type="evidence" value="ECO:0007669"/>
    <property type="project" value="UniProtKB-UniRule"/>
</dbReference>
<keyword evidence="8 11" id="KW-0460">Magnesium</keyword>
<comment type="subcellular location">
    <subcellularLocation>
        <location evidence="11">Cytoplasm</location>
    </subcellularLocation>
</comment>
<evidence type="ECO:0000256" key="1">
    <source>
        <dbReference type="ARBA" id="ARBA00006566"/>
    </source>
</evidence>
<keyword evidence="5 11" id="KW-0547">Nucleotide-binding</keyword>
<dbReference type="Proteomes" id="UP000192738">
    <property type="component" value="Unassembled WGS sequence"/>
</dbReference>
<dbReference type="InterPro" id="IPR019539">
    <property type="entry name" value="GalKase_N"/>
</dbReference>
<feature type="domain" description="GHMP kinase C-terminal" evidence="14">
    <location>
        <begin position="283"/>
        <end position="364"/>
    </location>
</feature>
<feature type="domain" description="GHMP kinase N-terminal" evidence="13">
    <location>
        <begin position="95"/>
        <end position="184"/>
    </location>
</feature>
<dbReference type="InterPro" id="IPR006204">
    <property type="entry name" value="GHMP_kinase_N_dom"/>
</dbReference>
<organism evidence="16 17">
    <name type="scientific">Sporomusa malonica</name>
    <dbReference type="NCBI Taxonomy" id="112901"/>
    <lineage>
        <taxon>Bacteria</taxon>
        <taxon>Bacillati</taxon>
        <taxon>Bacillota</taxon>
        <taxon>Negativicutes</taxon>
        <taxon>Selenomonadales</taxon>
        <taxon>Sporomusaceae</taxon>
        <taxon>Sporomusa</taxon>
    </lineage>
</organism>
<evidence type="ECO:0000256" key="12">
    <source>
        <dbReference type="NCBIfam" id="TIGR00131"/>
    </source>
</evidence>
<reference evidence="16 17" key="1">
    <citation type="submission" date="2017-04" db="EMBL/GenBank/DDBJ databases">
        <authorList>
            <person name="Afonso C.L."/>
            <person name="Miller P.J."/>
            <person name="Scott M.A."/>
            <person name="Spackman E."/>
            <person name="Goraichik I."/>
            <person name="Dimitrov K.M."/>
            <person name="Suarez D.L."/>
            <person name="Swayne D.E."/>
        </authorList>
    </citation>
    <scope>NUCLEOTIDE SEQUENCE [LARGE SCALE GENOMIC DNA]</scope>
    <source>
        <strain evidence="16 17">DSM 5090</strain>
    </source>
</reference>
<comment type="caution">
    <text evidence="11">Lacks conserved residue(s) required for the propagation of feature annotation.</text>
</comment>
<dbReference type="Pfam" id="PF10509">
    <property type="entry name" value="GalKase_gal_bdg"/>
    <property type="match status" value="1"/>
</dbReference>
<sequence>MKMINTLKIEFAQAYGAEGQPVQYFFSPGRVNLIGEHIDYNGGYVFPAALTLGIYGAIRLRQDNLIVLKSLNAMPVVTVDLNKPIENQSADGWANYPKGVIKYLLDSGYSLKGCDILFLGNLPDGTGLSSSAALLVLTAFMLRTVNSDTAIDKVELAKFAQKVENQFIGVNCGIMDQFAVAMGQKDCAILLDCETLQYKYIPFALKEYSLVIMNTNKKRELSESKYNERRNECEQALAVIRRYTPAANLCQATLANVEDYLTDDILRRRARHIVSENIRVQTAVKLLEQGDINGFAQLMTASHMSLKDDYEVSGQELDAMVDSAHRASGCIGARMTGAGFGGCAIALVQTDKLEEFTSVVAAEYKTSTGRTAAVYVAGIANGVSLLKG</sequence>
<evidence type="ECO:0000256" key="9">
    <source>
        <dbReference type="ARBA" id="ARBA00023144"/>
    </source>
</evidence>
<dbReference type="InterPro" id="IPR020568">
    <property type="entry name" value="Ribosomal_Su5_D2-typ_SF"/>
</dbReference>
<dbReference type="GO" id="GO:0005524">
    <property type="term" value="F:ATP binding"/>
    <property type="evidence" value="ECO:0007669"/>
    <property type="project" value="UniProtKB-UniRule"/>
</dbReference>
<keyword evidence="9 11" id="KW-0299">Galactose metabolism</keyword>
<keyword evidence="4 11" id="KW-0479">Metal-binding</keyword>
<dbReference type="GO" id="GO:0005829">
    <property type="term" value="C:cytosol"/>
    <property type="evidence" value="ECO:0007669"/>
    <property type="project" value="TreeGrafter"/>
</dbReference>
<dbReference type="Gene3D" id="3.30.70.890">
    <property type="entry name" value="GHMP kinase, C-terminal domain"/>
    <property type="match status" value="1"/>
</dbReference>
<feature type="site" description="Transition state stabilizer" evidence="11">
    <location>
        <position position="30"/>
    </location>
</feature>
<feature type="binding site" evidence="11">
    <location>
        <position position="226"/>
    </location>
    <ligand>
        <name>substrate</name>
    </ligand>
</feature>
<evidence type="ECO:0000256" key="7">
    <source>
        <dbReference type="ARBA" id="ARBA00022840"/>
    </source>
</evidence>
<comment type="similarity">
    <text evidence="1 11">Belongs to the GHMP kinase family. GalK subfamily.</text>
</comment>
<keyword evidence="2 11" id="KW-0963">Cytoplasm</keyword>
<dbReference type="PRINTS" id="PR00959">
    <property type="entry name" value="MEVGALKINASE"/>
</dbReference>
<evidence type="ECO:0000259" key="15">
    <source>
        <dbReference type="Pfam" id="PF10509"/>
    </source>
</evidence>
<dbReference type="AlphaFoldDB" id="A0A1W2C0H5"/>
<feature type="binding site" evidence="11">
    <location>
        <position position="70"/>
    </location>
    <ligand>
        <name>ATP</name>
        <dbReference type="ChEBI" id="CHEBI:30616"/>
    </ligand>
</feature>
<feature type="active site" description="Proton acceptor" evidence="11">
    <location>
        <position position="176"/>
    </location>
</feature>
<protein>
    <recommendedName>
        <fullName evidence="11 12">Galactokinase</fullName>
        <ecNumber evidence="11 12">2.7.1.6</ecNumber>
    </recommendedName>
    <alternativeName>
        <fullName evidence="11">Galactose kinase</fullName>
    </alternativeName>
</protein>
<comment type="catalytic activity">
    <reaction evidence="11">
        <text>alpha-D-galactose + ATP = alpha-D-galactose 1-phosphate + ADP + H(+)</text>
        <dbReference type="Rhea" id="RHEA:13553"/>
        <dbReference type="ChEBI" id="CHEBI:15378"/>
        <dbReference type="ChEBI" id="CHEBI:28061"/>
        <dbReference type="ChEBI" id="CHEBI:30616"/>
        <dbReference type="ChEBI" id="CHEBI:58336"/>
        <dbReference type="ChEBI" id="CHEBI:456216"/>
        <dbReference type="EC" id="2.7.1.6"/>
    </reaction>
</comment>
<dbReference type="GO" id="GO:0000287">
    <property type="term" value="F:magnesium ion binding"/>
    <property type="evidence" value="ECO:0007669"/>
    <property type="project" value="UniProtKB-UniRule"/>
</dbReference>
<dbReference type="Gene3D" id="3.30.230.10">
    <property type="match status" value="1"/>
</dbReference>
<dbReference type="FunFam" id="3.30.230.10:FF:000017">
    <property type="entry name" value="Galactokinase"/>
    <property type="match status" value="1"/>
</dbReference>
<feature type="binding site" evidence="11">
    <location>
        <begin position="36"/>
        <end position="39"/>
    </location>
    <ligand>
        <name>substrate</name>
    </ligand>
</feature>
<accession>A0A1W2C0H5</accession>
<evidence type="ECO:0000256" key="3">
    <source>
        <dbReference type="ARBA" id="ARBA00022679"/>
    </source>
</evidence>
<feature type="binding site" evidence="11">
    <location>
        <position position="131"/>
    </location>
    <ligand>
        <name>Mg(2+)</name>
        <dbReference type="ChEBI" id="CHEBI:18420"/>
    </ligand>
</feature>
<dbReference type="NCBIfam" id="NF003705">
    <property type="entry name" value="PRK05322.1"/>
    <property type="match status" value="1"/>
</dbReference>
<dbReference type="InterPro" id="IPR013750">
    <property type="entry name" value="GHMP_kinase_C_dom"/>
</dbReference>
<feature type="binding site" evidence="11">
    <location>
        <position position="164"/>
    </location>
    <ligand>
        <name>Mg(2+)</name>
        <dbReference type="ChEBI" id="CHEBI:18420"/>
    </ligand>
</feature>
<dbReference type="PIRSF" id="PIRSF000530">
    <property type="entry name" value="Galactokinase"/>
    <property type="match status" value="1"/>
</dbReference>
<evidence type="ECO:0000256" key="2">
    <source>
        <dbReference type="ARBA" id="ARBA00022490"/>
    </source>
</evidence>
<dbReference type="EC" id="2.7.1.6" evidence="11 12"/>
<keyword evidence="10 11" id="KW-0119">Carbohydrate metabolism</keyword>
<name>A0A1W2C0H5_9FIRM</name>
<evidence type="ECO:0000256" key="6">
    <source>
        <dbReference type="ARBA" id="ARBA00022777"/>
    </source>
</evidence>
<evidence type="ECO:0000259" key="13">
    <source>
        <dbReference type="Pfam" id="PF00288"/>
    </source>
</evidence>
<dbReference type="Pfam" id="PF08544">
    <property type="entry name" value="GHMP_kinases_C"/>
    <property type="match status" value="1"/>
</dbReference>
<evidence type="ECO:0000259" key="14">
    <source>
        <dbReference type="Pfam" id="PF08544"/>
    </source>
</evidence>
<evidence type="ECO:0000256" key="5">
    <source>
        <dbReference type="ARBA" id="ARBA00022741"/>
    </source>
</evidence>
<dbReference type="InterPro" id="IPR022963">
    <property type="entry name" value="Galactokinase_bac"/>
</dbReference>
<keyword evidence="6 11" id="KW-0418">Kinase</keyword>
<evidence type="ECO:0000313" key="17">
    <source>
        <dbReference type="Proteomes" id="UP000192738"/>
    </source>
</evidence>
<dbReference type="PROSITE" id="PS00106">
    <property type="entry name" value="GALACTOKINASE"/>
    <property type="match status" value="1"/>
</dbReference>
<dbReference type="PANTHER" id="PTHR10457">
    <property type="entry name" value="MEVALONATE KINASE/GALACTOKINASE"/>
    <property type="match status" value="1"/>
</dbReference>
<dbReference type="Pfam" id="PF00288">
    <property type="entry name" value="GHMP_kinases_N"/>
    <property type="match status" value="1"/>
</dbReference>
<evidence type="ECO:0000256" key="4">
    <source>
        <dbReference type="ARBA" id="ARBA00022723"/>
    </source>
</evidence>
<dbReference type="PROSITE" id="PS00627">
    <property type="entry name" value="GHMP_KINASES_ATP"/>
    <property type="match status" value="1"/>
</dbReference>
<dbReference type="NCBIfam" id="TIGR00131">
    <property type="entry name" value="gal_kin"/>
    <property type="match status" value="1"/>
</dbReference>
<evidence type="ECO:0000256" key="11">
    <source>
        <dbReference type="HAMAP-Rule" id="MF_00246"/>
    </source>
</evidence>
<dbReference type="InterPro" id="IPR036554">
    <property type="entry name" value="GHMP_kinase_C_sf"/>
</dbReference>